<reference evidence="2" key="1">
    <citation type="submission" date="2021-06" db="EMBL/GenBank/DDBJ databases">
        <authorList>
            <person name="Hodson N. C."/>
            <person name="Mongue J. A."/>
            <person name="Jaron S. K."/>
        </authorList>
    </citation>
    <scope>NUCLEOTIDE SEQUENCE</scope>
</reference>
<organism evidence="2 3">
    <name type="scientific">Allacma fusca</name>
    <dbReference type="NCBI Taxonomy" id="39272"/>
    <lineage>
        <taxon>Eukaryota</taxon>
        <taxon>Metazoa</taxon>
        <taxon>Ecdysozoa</taxon>
        <taxon>Arthropoda</taxon>
        <taxon>Hexapoda</taxon>
        <taxon>Collembola</taxon>
        <taxon>Symphypleona</taxon>
        <taxon>Sminthuridae</taxon>
        <taxon>Allacma</taxon>
    </lineage>
</organism>
<feature type="transmembrane region" description="Helical" evidence="1">
    <location>
        <begin position="20"/>
        <end position="37"/>
    </location>
</feature>
<keyword evidence="1" id="KW-0812">Transmembrane</keyword>
<evidence type="ECO:0000256" key="1">
    <source>
        <dbReference type="SAM" id="Phobius"/>
    </source>
</evidence>
<keyword evidence="1" id="KW-0472">Membrane</keyword>
<keyword evidence="1" id="KW-1133">Transmembrane helix</keyword>
<comment type="caution">
    <text evidence="2">The sequence shown here is derived from an EMBL/GenBank/DDBJ whole genome shotgun (WGS) entry which is preliminary data.</text>
</comment>
<keyword evidence="3" id="KW-1185">Reference proteome</keyword>
<dbReference type="Proteomes" id="UP000708208">
    <property type="component" value="Unassembled WGS sequence"/>
</dbReference>
<accession>A0A8J2L051</accession>
<evidence type="ECO:0000313" key="2">
    <source>
        <dbReference type="EMBL" id="CAG7822993.1"/>
    </source>
</evidence>
<evidence type="ECO:0000313" key="3">
    <source>
        <dbReference type="Proteomes" id="UP000708208"/>
    </source>
</evidence>
<name>A0A8J2L051_9HEXA</name>
<sequence>MDFDTILEDVDSFGTYQRLMLAFVLLPGFVPCGFHAYNQLFMAASPDHWCKNPAFDNTSLSMDHIKNFSIPLEIRDGRLVFSQCYMYDIDITQLITDPDILIKMYDDVGGLNSSYPIVPCKYGWHYDLSTYSSTVVTEVSVFRLSNFCAP</sequence>
<dbReference type="EMBL" id="CAJVCH010528046">
    <property type="protein sequence ID" value="CAG7822993.1"/>
    <property type="molecule type" value="Genomic_DNA"/>
</dbReference>
<dbReference type="AlphaFoldDB" id="A0A8J2L051"/>
<proteinExistence type="predicted"/>
<gene>
    <name evidence="2" type="ORF">AFUS01_LOCUS33232</name>
</gene>
<protein>
    <submittedName>
        <fullName evidence="2">Uncharacterized protein</fullName>
    </submittedName>
</protein>
<dbReference type="OrthoDB" id="2544694at2759"/>